<dbReference type="PANTHER" id="PTHR22796:SF1">
    <property type="entry name" value="VWFA DOMAIN-CONTAINING PROTEIN"/>
    <property type="match status" value="1"/>
</dbReference>
<sequence>MRFVSGGKTIVFLDSMGQVALYSITSEQFRSSRISLRTPPCLAQCTPDGSCVLIGTHNDSGETIIKAFHIASFGQNRDGFTLGLHSQLTSERLIFATGRQSREVLQISLQDDIIHSQMLQITARSTDYIFHSSGTVERPASASSASLVHCFTEVWTRYPIVAALDCERDRPRVKVQANSVAFVTSNNYGSFVKEFGKQVKDFERQQHKPTGGRLTSLDVKASSKFIDDSECSEFPFGDWLAGLFCLIPIHIAITRDNQFVPLKNGALPDASEDLLSGADVEQLANNLYFGWYESIFASYFARKPVRVVSSMGEQSVGKSYALNHLADTSFAGSAMRCTEGAWLSVTPCTRELVVTLDFEGINSIERSKQEDMLLVLFQTAISNLVMLRSHSTMSRNLNKLLSSFQHSVATFNSDANPNLFRSTLALIIRVWLVG</sequence>
<dbReference type="HOGENOM" id="CLU_631875_0_0_1"/>
<gene>
    <name evidence="1" type="ORF">M408DRAFT_199803</name>
</gene>
<dbReference type="SUPFAM" id="SSF52540">
    <property type="entry name" value="P-loop containing nucleoside triphosphate hydrolases"/>
    <property type="match status" value="1"/>
</dbReference>
<dbReference type="AlphaFoldDB" id="A0A0C2XA45"/>
<dbReference type="STRING" id="933852.A0A0C2XA45"/>
<proteinExistence type="predicted"/>
<evidence type="ECO:0000313" key="1">
    <source>
        <dbReference type="EMBL" id="KIM26072.1"/>
    </source>
</evidence>
<name>A0A0C2XA45_SERVB</name>
<dbReference type="PANTHER" id="PTHR22796">
    <property type="entry name" value="URG4-RELATED"/>
    <property type="match status" value="1"/>
</dbReference>
<organism evidence="1 2">
    <name type="scientific">Serendipita vermifera MAFF 305830</name>
    <dbReference type="NCBI Taxonomy" id="933852"/>
    <lineage>
        <taxon>Eukaryota</taxon>
        <taxon>Fungi</taxon>
        <taxon>Dikarya</taxon>
        <taxon>Basidiomycota</taxon>
        <taxon>Agaricomycotina</taxon>
        <taxon>Agaricomycetes</taxon>
        <taxon>Sebacinales</taxon>
        <taxon>Serendipitaceae</taxon>
        <taxon>Serendipita</taxon>
    </lineage>
</organism>
<accession>A0A0C2XA45</accession>
<dbReference type="Proteomes" id="UP000054097">
    <property type="component" value="Unassembled WGS sequence"/>
</dbReference>
<keyword evidence="2" id="KW-1185">Reference proteome</keyword>
<dbReference type="Gene3D" id="3.40.50.300">
    <property type="entry name" value="P-loop containing nucleotide triphosphate hydrolases"/>
    <property type="match status" value="1"/>
</dbReference>
<evidence type="ECO:0008006" key="3">
    <source>
        <dbReference type="Google" id="ProtNLM"/>
    </source>
</evidence>
<reference evidence="1 2" key="1">
    <citation type="submission" date="2014-04" db="EMBL/GenBank/DDBJ databases">
        <authorList>
            <consortium name="DOE Joint Genome Institute"/>
            <person name="Kuo A."/>
            <person name="Zuccaro A."/>
            <person name="Kohler A."/>
            <person name="Nagy L.G."/>
            <person name="Floudas D."/>
            <person name="Copeland A."/>
            <person name="Barry K.W."/>
            <person name="Cichocki N."/>
            <person name="Veneault-Fourrey C."/>
            <person name="LaButti K."/>
            <person name="Lindquist E.A."/>
            <person name="Lipzen A."/>
            <person name="Lundell T."/>
            <person name="Morin E."/>
            <person name="Murat C."/>
            <person name="Sun H."/>
            <person name="Tunlid A."/>
            <person name="Henrissat B."/>
            <person name="Grigoriev I.V."/>
            <person name="Hibbett D.S."/>
            <person name="Martin F."/>
            <person name="Nordberg H.P."/>
            <person name="Cantor M.N."/>
            <person name="Hua S.X."/>
        </authorList>
    </citation>
    <scope>NUCLEOTIDE SEQUENCE [LARGE SCALE GENOMIC DNA]</scope>
    <source>
        <strain evidence="1 2">MAFF 305830</strain>
    </source>
</reference>
<reference evidence="2" key="2">
    <citation type="submission" date="2015-01" db="EMBL/GenBank/DDBJ databases">
        <title>Evolutionary Origins and Diversification of the Mycorrhizal Mutualists.</title>
        <authorList>
            <consortium name="DOE Joint Genome Institute"/>
            <consortium name="Mycorrhizal Genomics Consortium"/>
            <person name="Kohler A."/>
            <person name="Kuo A."/>
            <person name="Nagy L.G."/>
            <person name="Floudas D."/>
            <person name="Copeland A."/>
            <person name="Barry K.W."/>
            <person name="Cichocki N."/>
            <person name="Veneault-Fourrey C."/>
            <person name="LaButti K."/>
            <person name="Lindquist E.A."/>
            <person name="Lipzen A."/>
            <person name="Lundell T."/>
            <person name="Morin E."/>
            <person name="Murat C."/>
            <person name="Riley R."/>
            <person name="Ohm R."/>
            <person name="Sun H."/>
            <person name="Tunlid A."/>
            <person name="Henrissat B."/>
            <person name="Grigoriev I.V."/>
            <person name="Hibbett D.S."/>
            <person name="Martin F."/>
        </authorList>
    </citation>
    <scope>NUCLEOTIDE SEQUENCE [LARGE SCALE GENOMIC DNA]</scope>
    <source>
        <strain evidence="2">MAFF 305830</strain>
    </source>
</reference>
<protein>
    <recommendedName>
        <fullName evidence="3">VLIG-type G domain-containing protein</fullName>
    </recommendedName>
</protein>
<dbReference type="EMBL" id="KN824309">
    <property type="protein sequence ID" value="KIM26072.1"/>
    <property type="molecule type" value="Genomic_DNA"/>
</dbReference>
<dbReference type="OrthoDB" id="2343366at2759"/>
<evidence type="ECO:0000313" key="2">
    <source>
        <dbReference type="Proteomes" id="UP000054097"/>
    </source>
</evidence>
<dbReference type="InterPro" id="IPR027417">
    <property type="entry name" value="P-loop_NTPase"/>
</dbReference>